<dbReference type="Gramene" id="TraesRN2A0101294000.1">
    <property type="protein sequence ID" value="TraesRN2A0101294000.1"/>
    <property type="gene ID" value="TraesRN2A0101294000"/>
</dbReference>
<comment type="subunit">
    <text evidence="4 10">Homodimers and heterodimers.</text>
</comment>
<dbReference type="GO" id="GO:0009734">
    <property type="term" value="P:auxin-activated signaling pathway"/>
    <property type="evidence" value="ECO:0007669"/>
    <property type="project" value="UniProtKB-UniRule"/>
</dbReference>
<dbReference type="Gene3D" id="3.10.20.90">
    <property type="entry name" value="Phosphatidylinositol 3-kinase Catalytic Subunit, Chain A, domain 1"/>
    <property type="match status" value="1"/>
</dbReference>
<dbReference type="SUPFAM" id="SSF54277">
    <property type="entry name" value="CAD &amp; PB1 domains"/>
    <property type="match status" value="1"/>
</dbReference>
<keyword evidence="6 10" id="KW-0805">Transcription regulation</keyword>
<reference evidence="13" key="2">
    <citation type="submission" date="2018-10" db="UniProtKB">
        <authorList>
            <consortium name="EnsemblPlants"/>
        </authorList>
    </citation>
    <scope>IDENTIFICATION</scope>
</reference>
<evidence type="ECO:0000256" key="5">
    <source>
        <dbReference type="ARBA" id="ARBA00022491"/>
    </source>
</evidence>
<keyword evidence="7 10" id="KW-0804">Transcription</keyword>
<evidence type="ECO:0000256" key="11">
    <source>
        <dbReference type="SAM" id="MobiDB-lite"/>
    </source>
</evidence>
<dbReference type="STRING" id="4565.A0A3B6B8U3"/>
<evidence type="ECO:0000256" key="6">
    <source>
        <dbReference type="ARBA" id="ARBA00023015"/>
    </source>
</evidence>
<evidence type="ECO:0000256" key="7">
    <source>
        <dbReference type="ARBA" id="ARBA00023163"/>
    </source>
</evidence>
<keyword evidence="9 10" id="KW-0927">Auxin signaling pathway</keyword>
<evidence type="ECO:0000256" key="10">
    <source>
        <dbReference type="RuleBase" id="RU004549"/>
    </source>
</evidence>
<comment type="subcellular location">
    <subcellularLocation>
        <location evidence="2 10">Nucleus</location>
    </subcellularLocation>
</comment>
<organism evidence="13">
    <name type="scientific">Triticum aestivum</name>
    <name type="common">Wheat</name>
    <dbReference type="NCBI Taxonomy" id="4565"/>
    <lineage>
        <taxon>Eukaryota</taxon>
        <taxon>Viridiplantae</taxon>
        <taxon>Streptophyta</taxon>
        <taxon>Embryophyta</taxon>
        <taxon>Tracheophyta</taxon>
        <taxon>Spermatophyta</taxon>
        <taxon>Magnoliopsida</taxon>
        <taxon>Liliopsida</taxon>
        <taxon>Poales</taxon>
        <taxon>Poaceae</taxon>
        <taxon>BOP clade</taxon>
        <taxon>Pooideae</taxon>
        <taxon>Triticodae</taxon>
        <taxon>Triticeae</taxon>
        <taxon>Triticinae</taxon>
        <taxon>Triticum</taxon>
    </lineage>
</organism>
<evidence type="ECO:0000256" key="3">
    <source>
        <dbReference type="ARBA" id="ARBA00006728"/>
    </source>
</evidence>
<keyword evidence="5 10" id="KW-0678">Repressor</keyword>
<name>A0A3B6B8U3_WHEAT</name>
<proteinExistence type="inferred from homology"/>
<reference evidence="13" key="1">
    <citation type="submission" date="2018-08" db="EMBL/GenBank/DDBJ databases">
        <authorList>
            <person name="Rossello M."/>
        </authorList>
    </citation>
    <scope>NUCLEOTIDE SEQUENCE [LARGE SCALE GENOMIC DNA]</scope>
    <source>
        <strain evidence="13">cv. Chinese Spring</strain>
    </source>
</reference>
<accession>A0A3B6B8U3</accession>
<dbReference type="GO" id="GO:0005634">
    <property type="term" value="C:nucleus"/>
    <property type="evidence" value="ECO:0007669"/>
    <property type="project" value="UniProtKB-SubCell"/>
</dbReference>
<evidence type="ECO:0000256" key="4">
    <source>
        <dbReference type="ARBA" id="ARBA00011726"/>
    </source>
</evidence>
<dbReference type="Pfam" id="PF02309">
    <property type="entry name" value="AUX_IAA"/>
    <property type="match status" value="2"/>
</dbReference>
<evidence type="ECO:0000256" key="2">
    <source>
        <dbReference type="ARBA" id="ARBA00004123"/>
    </source>
</evidence>
<dbReference type="InterPro" id="IPR053793">
    <property type="entry name" value="PB1-like"/>
</dbReference>
<dbReference type="AlphaFoldDB" id="A0A3B6B8U3"/>
<dbReference type="PROSITE" id="PS51745">
    <property type="entry name" value="PB1"/>
    <property type="match status" value="1"/>
</dbReference>
<sequence>MQPRSQAVFIPPTWCRRLSSMESMSSGDGYPQLRTTVRQSWLSRHGADDPRLGARPRPRPSTAIHPSPSMEGEAVDAELRLGPPDSGGASAVASESKYVKVSVEGARYQRTVDLRAYGGHAELRAALLGLAGQMLGLGVTYEDNDGDILLADDLPWDMFVSDCRSIRIMRRSTMMTNS</sequence>
<feature type="domain" description="PB1" evidence="12">
    <location>
        <begin position="96"/>
        <end position="173"/>
    </location>
</feature>
<dbReference type="EnsemblPlants" id="TraesCS2A02G592900.1">
    <property type="protein sequence ID" value="TraesCS2A02G592900.1"/>
    <property type="gene ID" value="TraesCS2A02G592900"/>
</dbReference>
<evidence type="ECO:0000256" key="8">
    <source>
        <dbReference type="ARBA" id="ARBA00023242"/>
    </source>
</evidence>
<evidence type="ECO:0000313" key="14">
    <source>
        <dbReference type="Proteomes" id="UP000019116"/>
    </source>
</evidence>
<comment type="function">
    <text evidence="1 10">Aux/IAA proteins are short-lived transcriptional factors that function as repressors of early auxin response genes at low auxin concentrations.</text>
</comment>
<keyword evidence="8 10" id="KW-0539">Nucleus</keyword>
<dbReference type="GO" id="GO:0006355">
    <property type="term" value="P:regulation of DNA-templated transcription"/>
    <property type="evidence" value="ECO:0007669"/>
    <property type="project" value="InterPro"/>
</dbReference>
<dbReference type="OrthoDB" id="1926344at2759"/>
<evidence type="ECO:0000259" key="12">
    <source>
        <dbReference type="PROSITE" id="PS51745"/>
    </source>
</evidence>
<dbReference type="Gramene" id="TraesCS2A02G592900.1">
    <property type="protein sequence ID" value="TraesCS2A02G592900.1"/>
    <property type="gene ID" value="TraesCS2A02G592900"/>
</dbReference>
<dbReference type="PANTHER" id="PTHR31734">
    <property type="entry name" value="AUXIN-RESPONSIVE PROTEIN IAA17"/>
    <property type="match status" value="1"/>
</dbReference>
<dbReference type="SMR" id="A0A3B6B8U3"/>
<dbReference type="InterPro" id="IPR033389">
    <property type="entry name" value="AUX/IAA_dom"/>
</dbReference>
<feature type="region of interest" description="Disordered" evidence="11">
    <location>
        <begin position="42"/>
        <end position="73"/>
    </location>
</feature>
<evidence type="ECO:0000256" key="9">
    <source>
        <dbReference type="ARBA" id="ARBA00023294"/>
    </source>
</evidence>
<dbReference type="Proteomes" id="UP000019116">
    <property type="component" value="Chromosome 2A"/>
</dbReference>
<evidence type="ECO:0000313" key="13">
    <source>
        <dbReference type="EnsemblPlants" id="TraesCS2A02G592900.1"/>
    </source>
</evidence>
<keyword evidence="14" id="KW-1185">Reference proteome</keyword>
<comment type="similarity">
    <text evidence="3 10">Belongs to the Aux/IAA family.</text>
</comment>
<dbReference type="Gramene" id="TraesCS2A03G1288700.1">
    <property type="protein sequence ID" value="TraesCS2A03G1288700.1.CDS"/>
    <property type="gene ID" value="TraesCS2A03G1288700"/>
</dbReference>
<protein>
    <recommendedName>
        <fullName evidence="10">Auxin-responsive protein</fullName>
    </recommendedName>
</protein>
<evidence type="ECO:0000256" key="1">
    <source>
        <dbReference type="ARBA" id="ARBA00002159"/>
    </source>
</evidence>
<dbReference type="PANTHER" id="PTHR31734:SF14">
    <property type="entry name" value="AUXIN-RESPONSIVE PROTEIN IAA14"/>
    <property type="match status" value="1"/>
</dbReference>
<dbReference type="InterPro" id="IPR003311">
    <property type="entry name" value="AUX_IAA"/>
</dbReference>